<name>A0A174ZQK6_9FIRM</name>
<dbReference type="InterPro" id="IPR003439">
    <property type="entry name" value="ABC_transporter-like_ATP-bd"/>
</dbReference>
<dbReference type="CDD" id="cd03230">
    <property type="entry name" value="ABC_DR_subfamily_A"/>
    <property type="match status" value="1"/>
</dbReference>
<organism evidence="5 6">
    <name type="scientific">Lachnospira eligens</name>
    <dbReference type="NCBI Taxonomy" id="39485"/>
    <lineage>
        <taxon>Bacteria</taxon>
        <taxon>Bacillati</taxon>
        <taxon>Bacillota</taxon>
        <taxon>Clostridia</taxon>
        <taxon>Lachnospirales</taxon>
        <taxon>Lachnospiraceae</taxon>
        <taxon>Lachnospira</taxon>
    </lineage>
</organism>
<gene>
    <name evidence="5" type="primary">ecsA_2</name>
    <name evidence="5" type="ORF">ERS852492_02469</name>
</gene>
<protein>
    <submittedName>
        <fullName evidence="5">ABC-type transporter ATP-binding protein EcsA</fullName>
    </submittedName>
</protein>
<dbReference type="EMBL" id="CZBV01000007">
    <property type="protein sequence ID" value="CUQ89464.1"/>
    <property type="molecule type" value="Genomic_DNA"/>
</dbReference>
<dbReference type="PROSITE" id="PS50893">
    <property type="entry name" value="ABC_TRANSPORTER_2"/>
    <property type="match status" value="1"/>
</dbReference>
<dbReference type="GO" id="GO:0005524">
    <property type="term" value="F:ATP binding"/>
    <property type="evidence" value="ECO:0007669"/>
    <property type="project" value="UniProtKB-KW"/>
</dbReference>
<keyword evidence="2" id="KW-0547">Nucleotide-binding</keyword>
<evidence type="ECO:0000313" key="5">
    <source>
        <dbReference type="EMBL" id="CUQ89464.1"/>
    </source>
</evidence>
<evidence type="ECO:0000259" key="4">
    <source>
        <dbReference type="PROSITE" id="PS50893"/>
    </source>
</evidence>
<evidence type="ECO:0000313" key="6">
    <source>
        <dbReference type="Proteomes" id="UP000095780"/>
    </source>
</evidence>
<accession>A0A174ZQK6</accession>
<sequence>MIEINNLSKSYGINKIFENESITLTNSCIYALVGVNGIGKSTFLNSIIQPGTLDKGSVKIDDIPSTDFTAKYHYAFVPDTKDMFLNLTGKEYLQFVSELYNQKEKFDELLAIYIPKLKLENSLEQTISSYSLGMKQKIYLAGAFMSNAQNIILDEPFNAIDPESTSVIKKILFDLKDTGKMILFSVHNLDLVSNFCDKIIFIDNRHSIFECNNPQNFDVLEKIFFDKCVIKK</sequence>
<reference evidence="5 6" key="1">
    <citation type="submission" date="2015-09" db="EMBL/GenBank/DDBJ databases">
        <authorList>
            <consortium name="Pathogen Informatics"/>
        </authorList>
    </citation>
    <scope>NUCLEOTIDE SEQUENCE [LARGE SCALE GENOMIC DNA]</scope>
    <source>
        <strain evidence="5 6">2789STDY5834878</strain>
    </source>
</reference>
<evidence type="ECO:0000256" key="2">
    <source>
        <dbReference type="ARBA" id="ARBA00022741"/>
    </source>
</evidence>
<dbReference type="SUPFAM" id="SSF52540">
    <property type="entry name" value="P-loop containing nucleoside triphosphate hydrolases"/>
    <property type="match status" value="1"/>
</dbReference>
<dbReference type="Pfam" id="PF00005">
    <property type="entry name" value="ABC_tran"/>
    <property type="match status" value="1"/>
</dbReference>
<dbReference type="GO" id="GO:0016887">
    <property type="term" value="F:ATP hydrolysis activity"/>
    <property type="evidence" value="ECO:0007669"/>
    <property type="project" value="InterPro"/>
</dbReference>
<dbReference type="Gene3D" id="3.40.50.300">
    <property type="entry name" value="P-loop containing nucleotide triphosphate hydrolases"/>
    <property type="match status" value="1"/>
</dbReference>
<dbReference type="AlphaFoldDB" id="A0A174ZQK6"/>
<dbReference type="Proteomes" id="UP000095780">
    <property type="component" value="Unassembled WGS sequence"/>
</dbReference>
<evidence type="ECO:0000256" key="3">
    <source>
        <dbReference type="ARBA" id="ARBA00022840"/>
    </source>
</evidence>
<dbReference type="InterPro" id="IPR027417">
    <property type="entry name" value="P-loop_NTPase"/>
</dbReference>
<dbReference type="PANTHER" id="PTHR42939:SF1">
    <property type="entry name" value="ABC TRANSPORTER ATP-BINDING PROTEIN ALBC-RELATED"/>
    <property type="match status" value="1"/>
</dbReference>
<feature type="domain" description="ABC transporter" evidence="4">
    <location>
        <begin position="2"/>
        <end position="229"/>
    </location>
</feature>
<dbReference type="PANTHER" id="PTHR42939">
    <property type="entry name" value="ABC TRANSPORTER ATP-BINDING PROTEIN ALBC-RELATED"/>
    <property type="match status" value="1"/>
</dbReference>
<evidence type="ECO:0000256" key="1">
    <source>
        <dbReference type="ARBA" id="ARBA00022448"/>
    </source>
</evidence>
<keyword evidence="1" id="KW-0813">Transport</keyword>
<dbReference type="InterPro" id="IPR051782">
    <property type="entry name" value="ABC_Transporter_VariousFunc"/>
</dbReference>
<keyword evidence="3 5" id="KW-0067">ATP-binding</keyword>
<dbReference type="RefSeq" id="WP_055287905.1">
    <property type="nucleotide sequence ID" value="NZ_CABIXW010000007.1"/>
</dbReference>
<proteinExistence type="predicted"/>